<comment type="caution">
    <text evidence="2">The sequence shown here is derived from an EMBL/GenBank/DDBJ whole genome shotgun (WGS) entry which is preliminary data.</text>
</comment>
<dbReference type="EMBL" id="AGNL01000870">
    <property type="protein sequence ID" value="EJK77446.1"/>
    <property type="molecule type" value="Genomic_DNA"/>
</dbReference>
<dbReference type="Proteomes" id="UP000266841">
    <property type="component" value="Unassembled WGS sequence"/>
</dbReference>
<feature type="non-terminal residue" evidence="2">
    <location>
        <position position="1"/>
    </location>
</feature>
<feature type="compositionally biased region" description="Low complexity" evidence="1">
    <location>
        <begin position="222"/>
        <end position="236"/>
    </location>
</feature>
<feature type="region of interest" description="Disordered" evidence="1">
    <location>
        <begin position="205"/>
        <end position="423"/>
    </location>
</feature>
<dbReference type="AlphaFoldDB" id="K0TNV4"/>
<feature type="compositionally biased region" description="Basic and acidic residues" evidence="1">
    <location>
        <begin position="137"/>
        <end position="149"/>
    </location>
</feature>
<reference evidence="2 3" key="1">
    <citation type="journal article" date="2012" name="Genome Biol.">
        <title>Genome and low-iron response of an oceanic diatom adapted to chronic iron limitation.</title>
        <authorList>
            <person name="Lommer M."/>
            <person name="Specht M."/>
            <person name="Roy A.S."/>
            <person name="Kraemer L."/>
            <person name="Andreson R."/>
            <person name="Gutowska M.A."/>
            <person name="Wolf J."/>
            <person name="Bergner S.V."/>
            <person name="Schilhabel M.B."/>
            <person name="Klostermeier U.C."/>
            <person name="Beiko R.G."/>
            <person name="Rosenstiel P."/>
            <person name="Hippler M."/>
            <person name="Laroche J."/>
        </authorList>
    </citation>
    <scope>NUCLEOTIDE SEQUENCE [LARGE SCALE GENOMIC DNA]</scope>
    <source>
        <strain evidence="2 3">CCMP1005</strain>
    </source>
</reference>
<sequence length="594" mass="64687">CLVLGAFLPPSSPWFGSSFSVCRGASRPRATQIVRAKKMPRVKNGRWHAGENDGETGPGTTPVQEASSIYSAGYRRRNRDREEVGLPTRHRVAHTRARPPRGAGSMSSRARLKLKLNTLFGKGPRESKLPSGAAPSDEGRDADGKRENSVEISSQKVPPLVRRSSAPSSLKILNRMNSGTVAETSINASARSAIDFYSDFCQKRGGENSQKRHLRSKSMNDLSSLASARRSNSRALDGSWRDNESAALVDGKRSRKKGGISDRHLTSKHFSDVIDTPSASSRNMEDVPDNSSDGGRLLSSPTSDDDVSYRSCEAVASDTSVSNTTLASAPEDHVRTPKISANDASDNSSNGGRLLSSPTPDDDVSYRSCEAVVGDTSRTSVSNTTLASVSEDNLSSTQNISAEVDKDTPKQERGPAPEHLGHDSLRQDEVGAREEGHMSEIVEKIPRISTEVAHDDGYSSSGHMPGLVESFDLIYRQLNRTEAAKQIVNLITTLEEQRIVKSGNIHCHSSPVDTADLPKKRVCFQLPLPTEGFRSSQEHSVCNSAKSQNDQCHDNSCYSSPVGIESFPKKEMPQFTQPRLPLLRDDWRAYLDDA</sequence>
<feature type="compositionally biased region" description="Polar residues" evidence="1">
    <location>
        <begin position="376"/>
        <end position="401"/>
    </location>
</feature>
<proteinExistence type="predicted"/>
<evidence type="ECO:0000256" key="1">
    <source>
        <dbReference type="SAM" id="MobiDB-lite"/>
    </source>
</evidence>
<feature type="compositionally biased region" description="Low complexity" evidence="1">
    <location>
        <begin position="340"/>
        <end position="350"/>
    </location>
</feature>
<name>K0TNV4_THAOC</name>
<evidence type="ECO:0000313" key="3">
    <source>
        <dbReference type="Proteomes" id="UP000266841"/>
    </source>
</evidence>
<feature type="compositionally biased region" description="Polar residues" evidence="1">
    <location>
        <begin position="317"/>
        <end position="327"/>
    </location>
</feature>
<feature type="compositionally biased region" description="Basic and acidic residues" evidence="1">
    <location>
        <begin position="259"/>
        <end position="272"/>
    </location>
</feature>
<protein>
    <submittedName>
        <fullName evidence="2">Uncharacterized protein</fullName>
    </submittedName>
</protein>
<gene>
    <name evidence="2" type="ORF">THAOC_00722</name>
</gene>
<organism evidence="2 3">
    <name type="scientific">Thalassiosira oceanica</name>
    <name type="common">Marine diatom</name>
    <dbReference type="NCBI Taxonomy" id="159749"/>
    <lineage>
        <taxon>Eukaryota</taxon>
        <taxon>Sar</taxon>
        <taxon>Stramenopiles</taxon>
        <taxon>Ochrophyta</taxon>
        <taxon>Bacillariophyta</taxon>
        <taxon>Coscinodiscophyceae</taxon>
        <taxon>Thalassiosirophycidae</taxon>
        <taxon>Thalassiosirales</taxon>
        <taxon>Thalassiosiraceae</taxon>
        <taxon>Thalassiosira</taxon>
    </lineage>
</organism>
<feature type="compositionally biased region" description="Basic residues" evidence="1">
    <location>
        <begin position="88"/>
        <end position="99"/>
    </location>
</feature>
<accession>K0TNV4</accession>
<evidence type="ECO:0000313" key="2">
    <source>
        <dbReference type="EMBL" id="EJK77446.1"/>
    </source>
</evidence>
<feature type="compositionally biased region" description="Basic and acidic residues" evidence="1">
    <location>
        <begin position="403"/>
        <end position="423"/>
    </location>
</feature>
<feature type="region of interest" description="Disordered" evidence="1">
    <location>
        <begin position="45"/>
        <end position="64"/>
    </location>
</feature>
<feature type="region of interest" description="Disordered" evidence="1">
    <location>
        <begin position="69"/>
        <end position="164"/>
    </location>
</feature>
<keyword evidence="3" id="KW-1185">Reference proteome</keyword>